<dbReference type="SMART" id="SM00837">
    <property type="entry name" value="DPBB_1"/>
    <property type="match status" value="1"/>
</dbReference>
<keyword evidence="2 6" id="KW-0134">Cell wall</keyword>
<dbReference type="EMBL" id="AP019868">
    <property type="protein sequence ID" value="BBN05035.1"/>
    <property type="molecule type" value="Genomic_DNA"/>
</dbReference>
<dbReference type="InterPro" id="IPR036749">
    <property type="entry name" value="Expansin_CBD_sf"/>
</dbReference>
<comment type="similarity">
    <text evidence="1 6">Belongs to the expansin family. Expansin A subfamily.</text>
</comment>
<feature type="domain" description="Expansin-like EG45" evidence="7">
    <location>
        <begin position="63"/>
        <end position="178"/>
    </location>
</feature>
<dbReference type="EMBL" id="AP019868">
    <property type="protein sequence ID" value="BBN05034.1"/>
    <property type="molecule type" value="Genomic_DNA"/>
</dbReference>
<keyword evidence="11" id="KW-1185">Reference proteome</keyword>
<reference evidence="12" key="3">
    <citation type="journal article" date="2020" name="Curr. Biol.">
        <title>Chromatin organization in early land plants reveals an ancestral association between H3K27me3, transposons, and constitutive heterochromatin.</title>
        <authorList>
            <person name="Montgomery S.A."/>
            <person name="Tanizawa Y."/>
            <person name="Galik B."/>
            <person name="Wang N."/>
            <person name="Ito T."/>
            <person name="Mochizuki T."/>
            <person name="Akimcheva S."/>
            <person name="Bowman J.L."/>
            <person name="Cognat V."/>
            <person name="Marechal-Drouard L."/>
            <person name="Ekker H."/>
            <person name="Hong S.F."/>
            <person name="Kohchi T."/>
            <person name="Lin S.S."/>
            <person name="Liu L.D."/>
            <person name="Nakamura Y."/>
            <person name="Valeeva L.R."/>
            <person name="Shakirov E.V."/>
            <person name="Shippen D.E."/>
            <person name="Wei W.L."/>
            <person name="Yagura M."/>
            <person name="Yamaoka S."/>
            <person name="Yamato K.T."/>
            <person name="Liu C."/>
            <person name="Berger F."/>
        </authorList>
    </citation>
    <scope>NUCLEOTIDE SEQUENCE [LARGE SCALE GENOMIC DNA]</scope>
    <source>
        <strain evidence="12">Tak-1</strain>
    </source>
</reference>
<dbReference type="Proteomes" id="UP000077202">
    <property type="component" value="Unassembled WGS sequence"/>
</dbReference>
<dbReference type="PROSITE" id="PS50843">
    <property type="entry name" value="EXPANSIN_CBD"/>
    <property type="match status" value="1"/>
</dbReference>
<comment type="function">
    <text evidence="6">Causes loosening and extension of plant cell walls by disrupting non-covalent bonding between cellulose microfibrils and matrix glucans. No enzymatic activity has been found.</text>
</comment>
<evidence type="ECO:0000256" key="5">
    <source>
        <dbReference type="ARBA" id="ARBA00023136"/>
    </source>
</evidence>
<dbReference type="InterPro" id="IPR007117">
    <property type="entry name" value="Expansin_CBD"/>
</dbReference>
<evidence type="ECO:0000256" key="3">
    <source>
        <dbReference type="ARBA" id="ARBA00022525"/>
    </source>
</evidence>
<evidence type="ECO:0000256" key="6">
    <source>
        <dbReference type="RuleBase" id="RU365023"/>
    </source>
</evidence>
<evidence type="ECO:0000313" key="10">
    <source>
        <dbReference type="EMBL" id="OAE35468.1"/>
    </source>
</evidence>
<feature type="domain" description="Expansin-like CBD" evidence="8">
    <location>
        <begin position="188"/>
        <end position="268"/>
    </location>
</feature>
<dbReference type="Pfam" id="PF01357">
    <property type="entry name" value="Expansin_C"/>
    <property type="match status" value="1"/>
</dbReference>
<comment type="subcellular location">
    <subcellularLocation>
        <location evidence="6">Secreted</location>
        <location evidence="6">Cell wall</location>
    </subcellularLocation>
    <subcellularLocation>
        <location evidence="6">Membrane</location>
        <topology evidence="6">Peripheral membrane protein</topology>
    </subcellularLocation>
</comment>
<accession>A0A176WQQ8</accession>
<dbReference type="InterPro" id="IPR007118">
    <property type="entry name" value="Expan_Lol_pI"/>
</dbReference>
<dbReference type="PRINTS" id="PR01226">
    <property type="entry name" value="EXPANSIN"/>
</dbReference>
<dbReference type="GO" id="GO:0009664">
    <property type="term" value="P:plant-type cell wall organization"/>
    <property type="evidence" value="ECO:0007669"/>
    <property type="project" value="InterPro"/>
</dbReference>
<evidence type="ECO:0000313" key="9">
    <source>
        <dbReference type="EMBL" id="BBN05034.1"/>
    </source>
</evidence>
<evidence type="ECO:0000259" key="7">
    <source>
        <dbReference type="PROSITE" id="PS50842"/>
    </source>
</evidence>
<keyword evidence="3 6" id="KW-0964">Secreted</keyword>
<dbReference type="EMBL" id="LVLJ01000170">
    <property type="protein sequence ID" value="OAE35468.1"/>
    <property type="molecule type" value="Genomic_DNA"/>
</dbReference>
<dbReference type="Gene3D" id="2.60.40.760">
    <property type="entry name" value="Expansin, cellulose-binding-like domain"/>
    <property type="match status" value="1"/>
</dbReference>
<dbReference type="AlphaFoldDB" id="A0A176WQQ8"/>
<dbReference type="InterPro" id="IPR036908">
    <property type="entry name" value="RlpA-like_sf"/>
</dbReference>
<keyword evidence="6" id="KW-0961">Cell wall biogenesis/degradation</keyword>
<dbReference type="SUPFAM" id="SSF49590">
    <property type="entry name" value="PHL pollen allergen"/>
    <property type="match status" value="1"/>
</dbReference>
<dbReference type="SUPFAM" id="SSF50685">
    <property type="entry name" value="Barwin-like endoglucanases"/>
    <property type="match status" value="1"/>
</dbReference>
<keyword evidence="5" id="KW-0472">Membrane</keyword>
<dbReference type="PROSITE" id="PS50842">
    <property type="entry name" value="EXPANSIN_EG45"/>
    <property type="match status" value="1"/>
</dbReference>
<evidence type="ECO:0000256" key="4">
    <source>
        <dbReference type="ARBA" id="ARBA00022729"/>
    </source>
</evidence>
<evidence type="ECO:0000259" key="8">
    <source>
        <dbReference type="PROSITE" id="PS50843"/>
    </source>
</evidence>
<sequence length="275" mass="29922">MVRLPDNMLTFGIGIGIVCTLSTVMRVECIPELISSEPPYAARTWMDAHATFHGGSAVADTMGGACGYGNLISRGYGLHTSALSSSLFNSGLTCGACFKVRCKAASSMRCHATAGSITVTATDLYSENLATLIEDERRSNPSQPQFDLAVSAFQMLARPMVGLIPIEYQRVPCEKEGGIRFTLNGNSWFNLVLVHNVGGDGNVVAVQVKGSRASSWSMMNRRWGQNWELRENLQGQILSFRITTGFGKTVLLPDVAQADWRFGQTYESEGNFSGW</sequence>
<dbReference type="PRINTS" id="PR01225">
    <property type="entry name" value="EXPANSNFAMLY"/>
</dbReference>
<dbReference type="InterPro" id="IPR009009">
    <property type="entry name" value="RlpA-like_DPBB"/>
</dbReference>
<reference evidence="9" key="2">
    <citation type="journal article" date="2019" name="Curr. Biol.">
        <title>Chromatin organization in early land plants reveals an ancestral association between H3K27me3, transposons, and constitutive heterochromatin.</title>
        <authorList>
            <person name="Montgomery S.A."/>
            <person name="Tanizawa Y."/>
            <person name="Galik B."/>
            <person name="Wang N."/>
            <person name="Ito T."/>
            <person name="Mochizuki T."/>
            <person name="Akimcheva S."/>
            <person name="Bowman J."/>
            <person name="Cognat V."/>
            <person name="Drouard L."/>
            <person name="Ekker H."/>
            <person name="Houng S."/>
            <person name="Kohchi T."/>
            <person name="Lin S."/>
            <person name="Liu L.D."/>
            <person name="Nakamura Y."/>
            <person name="Valeeva L.R."/>
            <person name="Shakirov E.V."/>
            <person name="Shippen D.E."/>
            <person name="Wei W."/>
            <person name="Yagura M."/>
            <person name="Yamaoka S."/>
            <person name="Yamato K.T."/>
            <person name="Liu C."/>
            <person name="Berger F."/>
        </authorList>
    </citation>
    <scope>NUCLEOTIDE SEQUENCE [LARGE SCALE GENOMIC DNA]</scope>
    <source>
        <strain evidence="9">Tak-1</strain>
    </source>
</reference>
<evidence type="ECO:0000256" key="1">
    <source>
        <dbReference type="ARBA" id="ARBA00005392"/>
    </source>
</evidence>
<evidence type="ECO:0000313" key="12">
    <source>
        <dbReference type="Proteomes" id="UP001162541"/>
    </source>
</evidence>
<name>A0A176WQQ8_MARPO</name>
<dbReference type="InterPro" id="IPR002963">
    <property type="entry name" value="Expansin"/>
</dbReference>
<dbReference type="Proteomes" id="UP001162541">
    <property type="component" value="Chromosome 3"/>
</dbReference>
<reference evidence="10 11" key="1">
    <citation type="submission" date="2016-03" db="EMBL/GenBank/DDBJ databases">
        <title>Mechanisms controlling the formation of the plant cell surface in tip-growing cells are functionally conserved among land plants.</title>
        <authorList>
            <person name="Honkanen S."/>
            <person name="Jones V.A."/>
            <person name="Morieri G."/>
            <person name="Champion C."/>
            <person name="Hetherington A.J."/>
            <person name="Kelly S."/>
            <person name="Saint-Marcoux D."/>
            <person name="Proust H."/>
            <person name="Prescott H."/>
            <person name="Dolan L."/>
        </authorList>
    </citation>
    <scope>NUCLEOTIDE SEQUENCE [LARGE SCALE GENOMIC DNA]</scope>
    <source>
        <strain evidence="11">cv. Tak-1 and cv. Tak-2</strain>
        <tissue evidence="10">Whole gametophyte</tissue>
    </source>
</reference>
<dbReference type="Pfam" id="PF03330">
    <property type="entry name" value="DPBB_1"/>
    <property type="match status" value="1"/>
</dbReference>
<gene>
    <name evidence="10" type="ORF">AXG93_2189s1020</name>
    <name evidence="9" type="ORF">Mp_3g09750</name>
</gene>
<evidence type="ECO:0000313" key="11">
    <source>
        <dbReference type="Proteomes" id="UP000077202"/>
    </source>
</evidence>
<dbReference type="GO" id="GO:0005576">
    <property type="term" value="C:extracellular region"/>
    <property type="evidence" value="ECO:0007669"/>
    <property type="project" value="InterPro"/>
</dbReference>
<proteinExistence type="inferred from homology"/>
<dbReference type="InterPro" id="IPR007112">
    <property type="entry name" value="Expansin/allergen_DPBB_dom"/>
</dbReference>
<organism evidence="10 11">
    <name type="scientific">Marchantia polymorpha subsp. ruderalis</name>
    <dbReference type="NCBI Taxonomy" id="1480154"/>
    <lineage>
        <taxon>Eukaryota</taxon>
        <taxon>Viridiplantae</taxon>
        <taxon>Streptophyta</taxon>
        <taxon>Embryophyta</taxon>
        <taxon>Marchantiophyta</taxon>
        <taxon>Marchantiopsida</taxon>
        <taxon>Marchantiidae</taxon>
        <taxon>Marchantiales</taxon>
        <taxon>Marchantiaceae</taxon>
        <taxon>Marchantia</taxon>
    </lineage>
</organism>
<evidence type="ECO:0000256" key="2">
    <source>
        <dbReference type="ARBA" id="ARBA00022512"/>
    </source>
</evidence>
<protein>
    <recommendedName>
        <fullName evidence="6">Expansin</fullName>
    </recommendedName>
</protein>
<dbReference type="PANTHER" id="PTHR31867">
    <property type="entry name" value="EXPANSIN-A15"/>
    <property type="match status" value="1"/>
</dbReference>
<dbReference type="GO" id="GO:0016020">
    <property type="term" value="C:membrane"/>
    <property type="evidence" value="ECO:0007669"/>
    <property type="project" value="UniProtKB-SubCell"/>
</dbReference>
<keyword evidence="4" id="KW-0732">Signal</keyword>
<dbReference type="Gene3D" id="2.40.40.10">
    <property type="entry name" value="RlpA-like domain"/>
    <property type="match status" value="1"/>
</dbReference>